<proteinExistence type="predicted"/>
<organism evidence="1 2">
    <name type="scientific">Paractinoplanes deccanensis</name>
    <dbReference type="NCBI Taxonomy" id="113561"/>
    <lineage>
        <taxon>Bacteria</taxon>
        <taxon>Bacillati</taxon>
        <taxon>Actinomycetota</taxon>
        <taxon>Actinomycetes</taxon>
        <taxon>Micromonosporales</taxon>
        <taxon>Micromonosporaceae</taxon>
        <taxon>Paractinoplanes</taxon>
    </lineage>
</organism>
<dbReference type="Proteomes" id="UP000609879">
    <property type="component" value="Unassembled WGS sequence"/>
</dbReference>
<protein>
    <submittedName>
        <fullName evidence="1">Uncharacterized protein</fullName>
    </submittedName>
</protein>
<keyword evidence="2" id="KW-1185">Reference proteome</keyword>
<name>A0ABQ3XZB0_9ACTN</name>
<comment type="caution">
    <text evidence="1">The sequence shown here is derived from an EMBL/GenBank/DDBJ whole genome shotgun (WGS) entry which is preliminary data.</text>
</comment>
<evidence type="ECO:0000313" key="2">
    <source>
        <dbReference type="Proteomes" id="UP000609879"/>
    </source>
</evidence>
<dbReference type="RefSeq" id="WP_275409891.1">
    <property type="nucleotide sequence ID" value="NZ_BAAABO010000029.1"/>
</dbReference>
<reference evidence="1 2" key="1">
    <citation type="submission" date="2021-01" db="EMBL/GenBank/DDBJ databases">
        <title>Whole genome shotgun sequence of Actinoplanes deccanensis NBRC 13994.</title>
        <authorList>
            <person name="Komaki H."/>
            <person name="Tamura T."/>
        </authorList>
    </citation>
    <scope>NUCLEOTIDE SEQUENCE [LARGE SCALE GENOMIC DNA]</scope>
    <source>
        <strain evidence="1 2">NBRC 13994</strain>
    </source>
</reference>
<gene>
    <name evidence="1" type="ORF">Ade02nite_17090</name>
</gene>
<dbReference type="EMBL" id="BOMI01000028">
    <property type="protein sequence ID" value="GID73068.1"/>
    <property type="molecule type" value="Genomic_DNA"/>
</dbReference>
<accession>A0ABQ3XZB0</accession>
<evidence type="ECO:0000313" key="1">
    <source>
        <dbReference type="EMBL" id="GID73068.1"/>
    </source>
</evidence>
<sequence>MRKRHLIAAGYVVSLPLGTAAVLAATAAVEAMALRVRRRLTR</sequence>